<proteinExistence type="predicted"/>
<protein>
    <recommendedName>
        <fullName evidence="4">Thionin-like protein 2</fullName>
    </recommendedName>
</protein>
<keyword evidence="3" id="KW-1185">Reference proteome</keyword>
<dbReference type="EMBL" id="QJKJ01000833">
    <property type="protein sequence ID" value="RDY10492.1"/>
    <property type="molecule type" value="Genomic_DNA"/>
</dbReference>
<feature type="signal peptide" evidence="1">
    <location>
        <begin position="1"/>
        <end position="24"/>
    </location>
</feature>
<evidence type="ECO:0000313" key="2">
    <source>
        <dbReference type="EMBL" id="RDY10492.1"/>
    </source>
</evidence>
<comment type="caution">
    <text evidence="2">The sequence shown here is derived from an EMBL/GenBank/DDBJ whole genome shotgun (WGS) entry which is preliminary data.</text>
</comment>
<dbReference type="Proteomes" id="UP000257109">
    <property type="component" value="Unassembled WGS sequence"/>
</dbReference>
<keyword evidence="1" id="KW-0732">Signal</keyword>
<feature type="chain" id="PRO_5017035803" description="Thionin-like protein 2" evidence="1">
    <location>
        <begin position="25"/>
        <end position="109"/>
    </location>
</feature>
<evidence type="ECO:0000313" key="3">
    <source>
        <dbReference type="Proteomes" id="UP000257109"/>
    </source>
</evidence>
<dbReference type="OrthoDB" id="1431774at2759"/>
<gene>
    <name evidence="2" type="ORF">CR513_04974</name>
</gene>
<accession>A0A371I625</accession>
<dbReference type="AlphaFoldDB" id="A0A371I625"/>
<feature type="non-terminal residue" evidence="2">
    <location>
        <position position="1"/>
    </location>
</feature>
<organism evidence="2 3">
    <name type="scientific">Mucuna pruriens</name>
    <name type="common">Velvet bean</name>
    <name type="synonym">Dolichos pruriens</name>
    <dbReference type="NCBI Taxonomy" id="157652"/>
    <lineage>
        <taxon>Eukaryota</taxon>
        <taxon>Viridiplantae</taxon>
        <taxon>Streptophyta</taxon>
        <taxon>Embryophyta</taxon>
        <taxon>Tracheophyta</taxon>
        <taxon>Spermatophyta</taxon>
        <taxon>Magnoliopsida</taxon>
        <taxon>eudicotyledons</taxon>
        <taxon>Gunneridae</taxon>
        <taxon>Pentapetalae</taxon>
        <taxon>rosids</taxon>
        <taxon>fabids</taxon>
        <taxon>Fabales</taxon>
        <taxon>Fabaceae</taxon>
        <taxon>Papilionoideae</taxon>
        <taxon>50 kb inversion clade</taxon>
        <taxon>NPAAA clade</taxon>
        <taxon>indigoferoid/millettioid clade</taxon>
        <taxon>Phaseoleae</taxon>
        <taxon>Mucuna</taxon>
    </lineage>
</organism>
<evidence type="ECO:0008006" key="4">
    <source>
        <dbReference type="Google" id="ProtNLM"/>
    </source>
</evidence>
<evidence type="ECO:0000256" key="1">
    <source>
        <dbReference type="SAM" id="SignalP"/>
    </source>
</evidence>
<reference evidence="2" key="1">
    <citation type="submission" date="2018-05" db="EMBL/GenBank/DDBJ databases">
        <title>Draft genome of Mucuna pruriens seed.</title>
        <authorList>
            <person name="Nnadi N.E."/>
            <person name="Vos R."/>
            <person name="Hasami M.H."/>
            <person name="Devisetty U.K."/>
            <person name="Aguiy J.C."/>
        </authorList>
    </citation>
    <scope>NUCLEOTIDE SEQUENCE [LARGE SCALE GENOMIC DNA]</scope>
    <source>
        <strain evidence="2">JCA_2017</strain>
    </source>
</reference>
<sequence length="109" mass="12160">MTKNAVKKNIVVIMIMIMLGLAQADYPPTSRKLGCEAKCALLCTPLLISFFGYPVCYITCKRSCDKKNNKHTIDCITGCGLTKFIDINNDARDLTPYVMDSCLQKCQNN</sequence>
<name>A0A371I625_MUCPR</name>